<keyword evidence="6 8" id="KW-1133">Transmembrane helix</keyword>
<evidence type="ECO:0000256" key="3">
    <source>
        <dbReference type="ARBA" id="ARBA00022692"/>
    </source>
</evidence>
<dbReference type="InterPro" id="IPR013525">
    <property type="entry name" value="ABC2_TM"/>
</dbReference>
<gene>
    <name evidence="10" type="ORF">CSB45_02925</name>
</gene>
<keyword evidence="3 8" id="KW-0812">Transmembrane</keyword>
<dbReference type="SUPFAM" id="SSF52540">
    <property type="entry name" value="P-loop containing nucleoside triphosphate hydrolases"/>
    <property type="match status" value="1"/>
</dbReference>
<dbReference type="InterPro" id="IPR027417">
    <property type="entry name" value="P-loop_NTPase"/>
</dbReference>
<dbReference type="PANTHER" id="PTHR48041">
    <property type="entry name" value="ABC TRANSPORTER G FAMILY MEMBER 28"/>
    <property type="match status" value="1"/>
</dbReference>
<evidence type="ECO:0000259" key="9">
    <source>
        <dbReference type="PROSITE" id="PS50893"/>
    </source>
</evidence>
<organism evidence="10 11">
    <name type="scientific">candidate division KSB3 bacterium</name>
    <dbReference type="NCBI Taxonomy" id="2044937"/>
    <lineage>
        <taxon>Bacteria</taxon>
        <taxon>candidate division KSB3</taxon>
    </lineage>
</organism>
<evidence type="ECO:0000256" key="6">
    <source>
        <dbReference type="ARBA" id="ARBA00022989"/>
    </source>
</evidence>
<feature type="transmembrane region" description="Helical" evidence="8">
    <location>
        <begin position="667"/>
        <end position="691"/>
    </location>
</feature>
<dbReference type="PROSITE" id="PS50893">
    <property type="entry name" value="ABC_TRANSPORTER_2"/>
    <property type="match status" value="1"/>
</dbReference>
<dbReference type="AlphaFoldDB" id="A0A2G6E8Z2"/>
<accession>A0A2G6E8Z2</accession>
<dbReference type="Pfam" id="PF00005">
    <property type="entry name" value="ABC_tran"/>
    <property type="match status" value="1"/>
</dbReference>
<evidence type="ECO:0000256" key="2">
    <source>
        <dbReference type="ARBA" id="ARBA00022448"/>
    </source>
</evidence>
<sequence>MDKHDTNRLHIKQVDVEKIPLSPNKVLYHISDRFLINDLDDEGKEIWKEVQPGENVYLGQEHLVFPPQIFFGNERITLSAYDVYWAKTFRKGFFSAEKRVFCNQIPFRAEPGTLTGIMGPSGAGKTVLLNLLSGYICSPRNYGQVFINGSYDVHKERRILGRTIGYVPQDDTLIPQLTVQQSLDYCFQLRYSGVPNNLQQHIIEDACQKAGFSRESLPDLLAAKIGSPDEKTLSGGERKRVNIAHELIRHPLLLFLDEPTSGLSSVDADTVTQSLKELCTRTNITIILTIHQPSRESFDLLDRLLIVNQGGNLAYLGDPQDAVAYFAGHAGMTYQARQNPAEFILRALNRWTASLAASNSVTALSPEKSITEAYYRQPGYFSFNLTESLLETLRDQGMASEALERLAPLKNRRFLWRSEYRKTLKTALGQGYDVEQREVLRQVVQKGHPVRLSDIHQERLRDIPNLSTSFFQQFRVLFRRNRSVTHAEIKTRLFQSFQPIAIALLMLLAFSWYSQDYYSEDIFARVGCYFTQKVKQGQQIRTWKDLPIAKAQAYSQPHLMSEGAANRRAAIFFLLVAACIWLGIINSCQEIVAERTVVKREAKSIVRIFPYLVAKIIFLGYICLKQSLLLLAIIFLPNMLLTTERWRPLFSEGFRNLLLKFQLFPKANFFYGAAILAILFITTCVASWMGLGISAFAPTPKTALTMVPLLIIPQLLLGGLIRPIKDIGRPESIMLTPQAFSELRRHVPDTILDQLQDFKNRPFAREHDFVVGIRSRIGDNAMADYRDMLVEQARVTTRWDRALFYAGGLHHLMLQKWAFKALLLYDSLGRLRVLKKIVDFDRYREYEYIQFEEQRLVEMFFPVSLDSAYYTAQEYQNFLADFPDATTMLQDIIHFDRVGNVSLQLSDLSERERQALPRGSEDNILAHRAPKRQIYALLTHTFIIIVVLYGFFVLVPTYWWLRKSLLT</sequence>
<feature type="transmembrane region" description="Helical" evidence="8">
    <location>
        <begin position="493"/>
        <end position="513"/>
    </location>
</feature>
<keyword evidence="2" id="KW-0813">Transport</keyword>
<keyword evidence="4" id="KW-0547">Nucleotide-binding</keyword>
<evidence type="ECO:0000256" key="7">
    <source>
        <dbReference type="ARBA" id="ARBA00023136"/>
    </source>
</evidence>
<dbReference type="GO" id="GO:0005524">
    <property type="term" value="F:ATP binding"/>
    <property type="evidence" value="ECO:0007669"/>
    <property type="project" value="UniProtKB-KW"/>
</dbReference>
<protein>
    <recommendedName>
        <fullName evidence="9">ABC transporter domain-containing protein</fullName>
    </recommendedName>
</protein>
<dbReference type="GO" id="GO:0016020">
    <property type="term" value="C:membrane"/>
    <property type="evidence" value="ECO:0007669"/>
    <property type="project" value="UniProtKB-SubCell"/>
</dbReference>
<evidence type="ECO:0000256" key="1">
    <source>
        <dbReference type="ARBA" id="ARBA00004141"/>
    </source>
</evidence>
<comment type="caution">
    <text evidence="10">The sequence shown here is derived from an EMBL/GenBank/DDBJ whole genome shotgun (WGS) entry which is preliminary data.</text>
</comment>
<dbReference type="EMBL" id="PDPS01000022">
    <property type="protein sequence ID" value="PID58514.1"/>
    <property type="molecule type" value="Genomic_DNA"/>
</dbReference>
<evidence type="ECO:0000256" key="5">
    <source>
        <dbReference type="ARBA" id="ARBA00022840"/>
    </source>
</evidence>
<proteinExistence type="predicted"/>
<keyword evidence="5" id="KW-0067">ATP-binding</keyword>
<dbReference type="GO" id="GO:0140359">
    <property type="term" value="F:ABC-type transporter activity"/>
    <property type="evidence" value="ECO:0007669"/>
    <property type="project" value="InterPro"/>
</dbReference>
<feature type="transmembrane region" description="Helical" evidence="8">
    <location>
        <begin position="569"/>
        <end position="592"/>
    </location>
</feature>
<feature type="transmembrane region" description="Helical" evidence="8">
    <location>
        <begin position="934"/>
        <end position="961"/>
    </location>
</feature>
<evidence type="ECO:0000313" key="10">
    <source>
        <dbReference type="EMBL" id="PID58514.1"/>
    </source>
</evidence>
<reference evidence="10 11" key="1">
    <citation type="submission" date="2017-10" db="EMBL/GenBank/DDBJ databases">
        <title>Novel microbial diversity and functional potential in the marine mammal oral microbiome.</title>
        <authorList>
            <person name="Dudek N.K."/>
            <person name="Sun C.L."/>
            <person name="Burstein D."/>
            <person name="Kantor R.S."/>
            <person name="Aliaga Goltsman D.S."/>
            <person name="Bik E.M."/>
            <person name="Thomas B.C."/>
            <person name="Banfield J.F."/>
            <person name="Relman D.A."/>
        </authorList>
    </citation>
    <scope>NUCLEOTIDE SEQUENCE [LARGE SCALE GENOMIC DNA]</scope>
    <source>
        <strain evidence="10">DOLZORAL124_49_17</strain>
    </source>
</reference>
<dbReference type="GO" id="GO:0016887">
    <property type="term" value="F:ATP hydrolysis activity"/>
    <property type="evidence" value="ECO:0007669"/>
    <property type="project" value="InterPro"/>
</dbReference>
<dbReference type="Gene3D" id="3.40.50.300">
    <property type="entry name" value="P-loop containing nucleotide triphosphate hydrolases"/>
    <property type="match status" value="1"/>
</dbReference>
<dbReference type="Pfam" id="PF01061">
    <property type="entry name" value="ABC2_membrane"/>
    <property type="match status" value="1"/>
</dbReference>
<dbReference type="InterPro" id="IPR003439">
    <property type="entry name" value="ABC_transporter-like_ATP-bd"/>
</dbReference>
<keyword evidence="7 8" id="KW-0472">Membrane</keyword>
<dbReference type="InterPro" id="IPR050352">
    <property type="entry name" value="ABCG_transporters"/>
</dbReference>
<evidence type="ECO:0000313" key="11">
    <source>
        <dbReference type="Proteomes" id="UP000229740"/>
    </source>
</evidence>
<comment type="subcellular location">
    <subcellularLocation>
        <location evidence="1">Membrane</location>
        <topology evidence="1">Multi-pass membrane protein</topology>
    </subcellularLocation>
</comment>
<dbReference type="PANTHER" id="PTHR48041:SF139">
    <property type="entry name" value="PROTEIN SCARLET"/>
    <property type="match status" value="1"/>
</dbReference>
<feature type="transmembrane region" description="Helical" evidence="8">
    <location>
        <begin position="703"/>
        <end position="721"/>
    </location>
</feature>
<evidence type="ECO:0000256" key="4">
    <source>
        <dbReference type="ARBA" id="ARBA00022741"/>
    </source>
</evidence>
<dbReference type="Proteomes" id="UP000229740">
    <property type="component" value="Unassembled WGS sequence"/>
</dbReference>
<name>A0A2G6E8Z2_9BACT</name>
<evidence type="ECO:0000256" key="8">
    <source>
        <dbReference type="SAM" id="Phobius"/>
    </source>
</evidence>
<feature type="domain" description="ABC transporter" evidence="9">
    <location>
        <begin position="78"/>
        <end position="335"/>
    </location>
</feature>
<dbReference type="InterPro" id="IPR003593">
    <property type="entry name" value="AAA+_ATPase"/>
</dbReference>
<dbReference type="SMART" id="SM00382">
    <property type="entry name" value="AAA"/>
    <property type="match status" value="1"/>
</dbReference>